<sequence>MIRKLRGFFRELLLYKSALAGIIIIASLVVLSLYAVITIPYEEAVKKWNSIEYWEDLPRNAMPSWVNFFTRNKLPETIILDTRGQGENINNINKTIVPLSGGKYIQRILLTFNYVYDDFPSEIILRIYSNSTKQFTSQITWVKPGGIEYILSRKLLRGYEAYYVSKDEDFLKRFNANLISKLGSKPSYDLDVVIALFAEEESSILSKDTVKVSKGEYKVIVDVLIGEEDVNKVQIDAKLTVYGKVYGIAGTDHRRRDLVLALLWGAPIALAFGLTASITIAFTQMFIASISAWYGKGVDFSIQRITEIFMVLPFLPMVLMISYFYKITIWRLLLVVILLSIFGSGVKSYRAMFLQIKELPYIEAATAYGASSFRIVLRYMIPKILPTMIPSIVLSVPDFVFLEAALALLGVGDPQAVTWGRVLEDAAREAALYKGYYYWILEPSAFLLITALGFAMLGLALDKIFNPRLREM</sequence>
<comment type="subcellular location">
    <subcellularLocation>
        <location evidence="5">Cell membrane</location>
        <topology evidence="5">Multi-pass membrane protein</topology>
    </subcellularLocation>
    <subcellularLocation>
        <location evidence="1">Membrane</location>
        <topology evidence="1">Multi-pass membrane protein</topology>
    </subcellularLocation>
</comment>
<feature type="transmembrane region" description="Helical" evidence="5">
    <location>
        <begin position="258"/>
        <end position="288"/>
    </location>
</feature>
<evidence type="ECO:0000256" key="1">
    <source>
        <dbReference type="ARBA" id="ARBA00004141"/>
    </source>
</evidence>
<evidence type="ECO:0000313" key="7">
    <source>
        <dbReference type="EMBL" id="HHQ50577.1"/>
    </source>
</evidence>
<dbReference type="EMBL" id="DRYQ01000063">
    <property type="protein sequence ID" value="HHQ50577.1"/>
    <property type="molecule type" value="Genomic_DNA"/>
</dbReference>
<feature type="transmembrane region" description="Helical" evidence="5">
    <location>
        <begin position="308"/>
        <end position="325"/>
    </location>
</feature>
<feature type="transmembrane region" description="Helical" evidence="5">
    <location>
        <begin position="359"/>
        <end position="377"/>
    </location>
</feature>
<feature type="transmembrane region" description="Helical" evidence="5">
    <location>
        <begin position="436"/>
        <end position="461"/>
    </location>
</feature>
<evidence type="ECO:0000256" key="4">
    <source>
        <dbReference type="ARBA" id="ARBA00023136"/>
    </source>
</evidence>
<dbReference type="CDD" id="cd06261">
    <property type="entry name" value="TM_PBP2"/>
    <property type="match status" value="1"/>
</dbReference>
<dbReference type="InterPro" id="IPR000515">
    <property type="entry name" value="MetI-like"/>
</dbReference>
<feature type="transmembrane region" description="Helical" evidence="5">
    <location>
        <begin position="332"/>
        <end position="353"/>
    </location>
</feature>
<comment type="caution">
    <text evidence="7">The sequence shown here is derived from an EMBL/GenBank/DDBJ whole genome shotgun (WGS) entry which is preliminary data.</text>
</comment>
<keyword evidence="4 5" id="KW-0472">Membrane</keyword>
<dbReference type="AlphaFoldDB" id="A0A7J3Z7D1"/>
<name>A0A7J3Z7D1_9CREN</name>
<protein>
    <submittedName>
        <fullName evidence="7">ABC transporter permease</fullName>
    </submittedName>
</protein>
<dbReference type="PROSITE" id="PS50928">
    <property type="entry name" value="ABC_TM1"/>
    <property type="match status" value="1"/>
</dbReference>
<feature type="transmembrane region" description="Helical" evidence="5">
    <location>
        <begin position="389"/>
        <end position="411"/>
    </location>
</feature>
<feature type="transmembrane region" description="Helical" evidence="5">
    <location>
        <begin position="12"/>
        <end position="37"/>
    </location>
</feature>
<dbReference type="SUPFAM" id="SSF161098">
    <property type="entry name" value="MetI-like"/>
    <property type="match status" value="1"/>
</dbReference>
<proteinExistence type="inferred from homology"/>
<dbReference type="InterPro" id="IPR035906">
    <property type="entry name" value="MetI-like_sf"/>
</dbReference>
<keyword evidence="2 5" id="KW-0812">Transmembrane</keyword>
<accession>A0A7J3Z7D1</accession>
<dbReference type="Pfam" id="PF00528">
    <property type="entry name" value="BPD_transp_1"/>
    <property type="match status" value="1"/>
</dbReference>
<evidence type="ECO:0000256" key="3">
    <source>
        <dbReference type="ARBA" id="ARBA00022989"/>
    </source>
</evidence>
<gene>
    <name evidence="7" type="ORF">ENM66_04415</name>
</gene>
<organism evidence="7">
    <name type="scientific">Ignisphaera aggregans</name>
    <dbReference type="NCBI Taxonomy" id="334771"/>
    <lineage>
        <taxon>Archaea</taxon>
        <taxon>Thermoproteota</taxon>
        <taxon>Thermoprotei</taxon>
        <taxon>Desulfurococcales</taxon>
        <taxon>Desulfurococcaceae</taxon>
        <taxon>Ignisphaera</taxon>
    </lineage>
</organism>
<evidence type="ECO:0000259" key="6">
    <source>
        <dbReference type="PROSITE" id="PS50928"/>
    </source>
</evidence>
<reference evidence="7" key="1">
    <citation type="journal article" date="2020" name="mSystems">
        <title>Genome- and Community-Level Interaction Insights into Carbon Utilization and Element Cycling Functions of Hydrothermarchaeota in Hydrothermal Sediment.</title>
        <authorList>
            <person name="Zhou Z."/>
            <person name="Liu Y."/>
            <person name="Xu W."/>
            <person name="Pan J."/>
            <person name="Luo Z.H."/>
            <person name="Li M."/>
        </authorList>
    </citation>
    <scope>NUCLEOTIDE SEQUENCE [LARGE SCALE GENOMIC DNA]</scope>
    <source>
        <strain evidence="7">SpSt-1105</strain>
    </source>
</reference>
<feature type="domain" description="ABC transmembrane type-1" evidence="6">
    <location>
        <begin position="270"/>
        <end position="458"/>
    </location>
</feature>
<dbReference type="PANTHER" id="PTHR43839:SF1">
    <property type="entry name" value="OPPC IN A BINDING PROTEIN-DEPENDENT TRANSPORT SYSTEM"/>
    <property type="match status" value="1"/>
</dbReference>
<dbReference type="GO" id="GO:0005886">
    <property type="term" value="C:plasma membrane"/>
    <property type="evidence" value="ECO:0007669"/>
    <property type="project" value="UniProtKB-SubCell"/>
</dbReference>
<dbReference type="Gene3D" id="1.10.3720.10">
    <property type="entry name" value="MetI-like"/>
    <property type="match status" value="1"/>
</dbReference>
<dbReference type="GO" id="GO:0055085">
    <property type="term" value="P:transmembrane transport"/>
    <property type="evidence" value="ECO:0007669"/>
    <property type="project" value="InterPro"/>
</dbReference>
<evidence type="ECO:0000256" key="5">
    <source>
        <dbReference type="RuleBase" id="RU363032"/>
    </source>
</evidence>
<evidence type="ECO:0000256" key="2">
    <source>
        <dbReference type="ARBA" id="ARBA00022692"/>
    </source>
</evidence>
<comment type="similarity">
    <text evidence="5">Belongs to the binding-protein-dependent transport system permease family.</text>
</comment>
<keyword evidence="5" id="KW-0813">Transport</keyword>
<dbReference type="PANTHER" id="PTHR43839">
    <property type="entry name" value="OPPC IN A BINDING PROTEIN-DEPENDENT TRANSPORT SYSTEM"/>
    <property type="match status" value="1"/>
</dbReference>
<keyword evidence="3 5" id="KW-1133">Transmembrane helix</keyword>